<dbReference type="AlphaFoldDB" id="A0A4V3C4E5"/>
<dbReference type="PANTHER" id="PTHR35791">
    <property type="entry name" value="UPF0754 MEMBRANE PROTEIN YHEB"/>
    <property type="match status" value="1"/>
</dbReference>
<evidence type="ECO:0000256" key="2">
    <source>
        <dbReference type="ARBA" id="ARBA00008053"/>
    </source>
</evidence>
<dbReference type="OrthoDB" id="9787430at2"/>
<gene>
    <name evidence="7" type="ORF">BC659_2620</name>
</gene>
<evidence type="ECO:0000256" key="1">
    <source>
        <dbReference type="ARBA" id="ARBA00004308"/>
    </source>
</evidence>
<organism evidence="7 8">
    <name type="scientific">Sediminibacterium goheungense</name>
    <dbReference type="NCBI Taxonomy" id="1086393"/>
    <lineage>
        <taxon>Bacteria</taxon>
        <taxon>Pseudomonadati</taxon>
        <taxon>Bacteroidota</taxon>
        <taxon>Chitinophagia</taxon>
        <taxon>Chitinophagales</taxon>
        <taxon>Chitinophagaceae</taxon>
        <taxon>Sediminibacterium</taxon>
    </lineage>
</organism>
<keyword evidence="5 6" id="KW-0472">Membrane</keyword>
<name>A0A4V3C4E5_9BACT</name>
<dbReference type="EMBL" id="SNWP01000012">
    <property type="protein sequence ID" value="TDO25698.1"/>
    <property type="molecule type" value="Genomic_DNA"/>
</dbReference>
<keyword evidence="3 6" id="KW-0812">Transmembrane</keyword>
<evidence type="ECO:0000256" key="6">
    <source>
        <dbReference type="SAM" id="Phobius"/>
    </source>
</evidence>
<feature type="transmembrane region" description="Helical" evidence="6">
    <location>
        <begin position="177"/>
        <end position="199"/>
    </location>
</feature>
<proteinExistence type="inferred from homology"/>
<dbReference type="Pfam" id="PF04286">
    <property type="entry name" value="DUF445"/>
    <property type="match status" value="1"/>
</dbReference>
<dbReference type="Proteomes" id="UP000295741">
    <property type="component" value="Unassembled WGS sequence"/>
</dbReference>
<evidence type="ECO:0000256" key="5">
    <source>
        <dbReference type="ARBA" id="ARBA00023136"/>
    </source>
</evidence>
<dbReference type="PANTHER" id="PTHR35791:SF1">
    <property type="entry name" value="UPF0754 MEMBRANE PROTEIN YHEB"/>
    <property type="match status" value="1"/>
</dbReference>
<feature type="transmembrane region" description="Helical" evidence="6">
    <location>
        <begin position="6"/>
        <end position="28"/>
    </location>
</feature>
<reference evidence="7 8" key="1">
    <citation type="submission" date="2019-03" db="EMBL/GenBank/DDBJ databases">
        <title>Genomic Encyclopedia of Archaeal and Bacterial Type Strains, Phase II (KMG-II): from individual species to whole genera.</title>
        <authorList>
            <person name="Goeker M."/>
        </authorList>
    </citation>
    <scope>NUCLEOTIDE SEQUENCE [LARGE SCALE GENOMIC DNA]</scope>
    <source>
        <strain evidence="7 8">DSM 28323</strain>
    </source>
</reference>
<accession>A0A4V3C4E5</accession>
<keyword evidence="4 6" id="KW-1133">Transmembrane helix</keyword>
<evidence type="ECO:0000256" key="4">
    <source>
        <dbReference type="ARBA" id="ARBA00022989"/>
    </source>
</evidence>
<dbReference type="RefSeq" id="WP_133475196.1">
    <property type="nucleotide sequence ID" value="NZ_SNWP01000012.1"/>
</dbReference>
<comment type="similarity">
    <text evidence="2">Belongs to the UPF0754 family.</text>
</comment>
<evidence type="ECO:0000313" key="7">
    <source>
        <dbReference type="EMBL" id="TDO25698.1"/>
    </source>
</evidence>
<comment type="caution">
    <text evidence="7">The sequence shown here is derived from an EMBL/GenBank/DDBJ whole genome shotgun (WGS) entry which is preliminary data.</text>
</comment>
<keyword evidence="8" id="KW-1185">Reference proteome</keyword>
<protein>
    <submittedName>
        <fullName evidence="7">Uncharacterized protein DUF445</fullName>
    </submittedName>
</protein>
<dbReference type="GO" id="GO:0012505">
    <property type="term" value="C:endomembrane system"/>
    <property type="evidence" value="ECO:0007669"/>
    <property type="project" value="UniProtKB-SubCell"/>
</dbReference>
<comment type="subcellular location">
    <subcellularLocation>
        <location evidence="1">Endomembrane system</location>
    </subcellularLocation>
</comment>
<evidence type="ECO:0000313" key="8">
    <source>
        <dbReference type="Proteomes" id="UP000295741"/>
    </source>
</evidence>
<dbReference type="InterPro" id="IPR007383">
    <property type="entry name" value="DUF445"/>
</dbReference>
<evidence type="ECO:0000256" key="3">
    <source>
        <dbReference type="ARBA" id="ARBA00022692"/>
    </source>
</evidence>
<sequence>MSYSLLLIPIISAFIGWFTNWIAIKMLFHPREPKKILGITIQGIFPKRQQQFAEKLGKLVSEELLSFADIEKKITDPNNIQQLMPVVEAHIDQFLRKKLADEMPIISMFIGENTIQQLKTVFLKELETLFPVIMQRYMGNLQQQLDLERIVIEKVAGFSTDKLESILVSIMSKEFRFIEILGAILGFVIGLLQVFISMLA</sequence>